<dbReference type="Proteomes" id="UP001527925">
    <property type="component" value="Unassembled WGS sequence"/>
</dbReference>
<accession>A0ABR4NGG1</accession>
<dbReference type="EMBL" id="JADGIZ020000006">
    <property type="protein sequence ID" value="KAL2918618.1"/>
    <property type="molecule type" value="Genomic_DNA"/>
</dbReference>
<dbReference type="PANTHER" id="PTHR45847:SF6">
    <property type="entry name" value="FATTY ACID AMIDE HYDROLASE"/>
    <property type="match status" value="1"/>
</dbReference>
<feature type="domain" description="Amidase" evidence="2">
    <location>
        <begin position="247"/>
        <end position="394"/>
    </location>
</feature>
<protein>
    <recommendedName>
        <fullName evidence="2">Amidase domain-containing protein</fullName>
    </recommendedName>
</protein>
<dbReference type="InterPro" id="IPR052096">
    <property type="entry name" value="Endocannabinoid_amidase"/>
</dbReference>
<evidence type="ECO:0000256" key="1">
    <source>
        <dbReference type="SAM" id="MobiDB-lite"/>
    </source>
</evidence>
<organism evidence="3 4">
    <name type="scientific">Polyrhizophydium stewartii</name>
    <dbReference type="NCBI Taxonomy" id="2732419"/>
    <lineage>
        <taxon>Eukaryota</taxon>
        <taxon>Fungi</taxon>
        <taxon>Fungi incertae sedis</taxon>
        <taxon>Chytridiomycota</taxon>
        <taxon>Chytridiomycota incertae sedis</taxon>
        <taxon>Chytridiomycetes</taxon>
        <taxon>Rhizophydiales</taxon>
        <taxon>Rhizophydiales incertae sedis</taxon>
        <taxon>Polyrhizophydium</taxon>
    </lineage>
</organism>
<feature type="domain" description="Amidase" evidence="2">
    <location>
        <begin position="103"/>
        <end position="233"/>
    </location>
</feature>
<feature type="region of interest" description="Disordered" evidence="1">
    <location>
        <begin position="237"/>
        <end position="259"/>
    </location>
</feature>
<keyword evidence="4" id="KW-1185">Reference proteome</keyword>
<sequence>MLSDAAGAGAQGAVEGQAPKQPASLLDLFAARPDPAQLAKAAEQQHRQHAARIRLERSMPSTPELRARIQQVASIAEMHRALLARAWTCRHVVSVLGMWVLHAHERTAAVSEMLLCEALEAADVLDAHVRATGRLVGPLHGVLFVLTDDCDIMGVDTTLGCACRCMQPRMQDAPIVRSIKALGGIVLCKAAVPWHLLFSDVSSPVFGTAVHPDKPHLSLGGSGGAMCALIAMSEETDGSSHRRRPAHPGGGSGGAATPSRGRGHCCLVGIGGDEIGGVRIAAQHCGQFALKPSSARLPCGTHDSAWDTLVRVASPASSSLASIVHVVRSLAVPEIQHREPGTVPLAFNQPAFESASCPDRPLRIGYIVNDGVMHASPASKRAVLTAISAIQAHGRSRPTRIEHQAIRISPPNPPAHRPPPDYGFLSAADHLQSVDDVVSPPNGLVLLAKLFSYGRHRATQATKCLGRVSLRDQLTRIEPVFPLLLLMRVPQLVRSLASRLMSALLDDAVLASVVRFFGGSPSWAWLAPRSAESLEQLEREKQALARLYADMWEHHKLDAIVCPVHACPPLSTVATPFVWTGSFYSAVWNLLDYAAGVVPNVTRVQPTDLVGNVVEYAHAGHSMLPAEPLPLLPAMPPTAQLAPGALESQQHRLRAAQYDPARHARARIFNFLGVLGIEESNHSTMDGSAVGCGVGVQVVCRRFEEENVVGVMSVIEQGLRMVETDS</sequence>
<dbReference type="SUPFAM" id="SSF75304">
    <property type="entry name" value="Amidase signature (AS) enzymes"/>
    <property type="match status" value="2"/>
</dbReference>
<dbReference type="PANTHER" id="PTHR45847">
    <property type="entry name" value="FATTY ACID AMIDE HYDROLASE"/>
    <property type="match status" value="1"/>
</dbReference>
<name>A0ABR4NGG1_9FUNG</name>
<evidence type="ECO:0000259" key="2">
    <source>
        <dbReference type="Pfam" id="PF01425"/>
    </source>
</evidence>
<reference evidence="3 4" key="1">
    <citation type="submission" date="2023-09" db="EMBL/GenBank/DDBJ databases">
        <title>Pangenome analysis of Batrachochytrium dendrobatidis and related Chytrids.</title>
        <authorList>
            <person name="Yacoub M.N."/>
            <person name="Stajich J.E."/>
            <person name="James T.Y."/>
        </authorList>
    </citation>
    <scope>NUCLEOTIDE SEQUENCE [LARGE SCALE GENOMIC DNA]</scope>
    <source>
        <strain evidence="3 4">JEL0888</strain>
    </source>
</reference>
<comment type="caution">
    <text evidence="3">The sequence shown here is derived from an EMBL/GenBank/DDBJ whole genome shotgun (WGS) entry which is preliminary data.</text>
</comment>
<proteinExistence type="predicted"/>
<evidence type="ECO:0000313" key="3">
    <source>
        <dbReference type="EMBL" id="KAL2918618.1"/>
    </source>
</evidence>
<gene>
    <name evidence="3" type="ORF">HK105_202019</name>
</gene>
<dbReference type="InterPro" id="IPR036928">
    <property type="entry name" value="AS_sf"/>
</dbReference>
<dbReference type="Pfam" id="PF01425">
    <property type="entry name" value="Amidase"/>
    <property type="match status" value="2"/>
</dbReference>
<dbReference type="InterPro" id="IPR023631">
    <property type="entry name" value="Amidase_dom"/>
</dbReference>
<evidence type="ECO:0000313" key="4">
    <source>
        <dbReference type="Proteomes" id="UP001527925"/>
    </source>
</evidence>
<dbReference type="Gene3D" id="3.90.1300.10">
    <property type="entry name" value="Amidase signature (AS) domain"/>
    <property type="match status" value="2"/>
</dbReference>